<protein>
    <submittedName>
        <fullName evidence="1">Unnamed protein product</fullName>
    </submittedName>
</protein>
<comment type="caution">
    <text evidence="1">The sequence shown here is derived from an EMBL/GenBank/DDBJ whole genome shotgun (WGS) entry which is preliminary data.</text>
</comment>
<dbReference type="EMBL" id="BSXT01003244">
    <property type="protein sequence ID" value="GMF53175.1"/>
    <property type="molecule type" value="Genomic_DNA"/>
</dbReference>
<dbReference type="OrthoDB" id="183570at2759"/>
<evidence type="ECO:0000313" key="1">
    <source>
        <dbReference type="EMBL" id="GMF53175.1"/>
    </source>
</evidence>
<dbReference type="AlphaFoldDB" id="A0A9W7D5X3"/>
<reference evidence="1" key="1">
    <citation type="submission" date="2023-04" db="EMBL/GenBank/DDBJ databases">
        <title>Phytophthora fragariaefolia NBRC 109709.</title>
        <authorList>
            <person name="Ichikawa N."/>
            <person name="Sato H."/>
            <person name="Tonouchi N."/>
        </authorList>
    </citation>
    <scope>NUCLEOTIDE SEQUENCE</scope>
    <source>
        <strain evidence="1">NBRC 109709</strain>
    </source>
</reference>
<name>A0A9W7D5X3_9STRA</name>
<evidence type="ECO:0000313" key="2">
    <source>
        <dbReference type="Proteomes" id="UP001165121"/>
    </source>
</evidence>
<proteinExistence type="predicted"/>
<dbReference type="Proteomes" id="UP001165121">
    <property type="component" value="Unassembled WGS sequence"/>
</dbReference>
<keyword evidence="2" id="KW-1185">Reference proteome</keyword>
<sequence>MAYIYGSTSTATSFSFIVPDNFALQSFFNLPLRNQVSPFALNQLVHELAANYDVIPLTEFVDNVACPDLDISLMEYFFELADDVNDGKFIVPHWKLIEYGVARSSQSAAMKKRLENLGLLDGKDYLLNHMSEQLPSGTKHSIMHLLTPEAFKKCFMRAKRARNLEADPVRLERRNEILGKKNRILTEKNGNLLDKVNTLLVNNETLLASNETLVANNIELKSMNIDQMKNINKLLKYADHSKQQIAALHDKLDAMFDLTTEFARMTLPMWVGSSVFPFYEKTLPLCQEYIDGHVKELGDGYIYARPSKKQILREDLKHHRYSDVVYALMLLNQILVSDNGSEEIDRMVRLGVITREDARDLIRLGKSVVKVEDVKLTKDMLEQADEVERACEEI</sequence>
<accession>A0A9W7D5X3</accession>
<organism evidence="1 2">
    <name type="scientific">Phytophthora fragariaefolia</name>
    <dbReference type="NCBI Taxonomy" id="1490495"/>
    <lineage>
        <taxon>Eukaryota</taxon>
        <taxon>Sar</taxon>
        <taxon>Stramenopiles</taxon>
        <taxon>Oomycota</taxon>
        <taxon>Peronosporomycetes</taxon>
        <taxon>Peronosporales</taxon>
        <taxon>Peronosporaceae</taxon>
        <taxon>Phytophthora</taxon>
    </lineage>
</organism>
<gene>
    <name evidence="1" type="ORF">Pfra01_002191700</name>
</gene>